<evidence type="ECO:0000313" key="9">
    <source>
        <dbReference type="Proteomes" id="UP001364156"/>
    </source>
</evidence>
<keyword evidence="3 6" id="KW-0812">Transmembrane</keyword>
<feature type="transmembrane region" description="Helical" evidence="6">
    <location>
        <begin position="242"/>
        <end position="259"/>
    </location>
</feature>
<protein>
    <submittedName>
        <fullName evidence="8">DMT family transporter</fullName>
    </submittedName>
</protein>
<sequence length="301" mass="32162">MTSEQNARPGWGIFWMVVTGLQFVGVTALVKLLGTRIPAPEAAFLRYVLGLVFLIPILGTLSRVRLDRGTLGLFAARGVAHSLGVGLWFFAMARIPIADVTAMNYLSPIYVTLGAAIFLGEKLALRRVLAIFVALIGALIILRPGFREVGPGHLAMIFTAIVFGASYLLAKMLSERCSPGLVVAMLSITVTIGLAPVALANWVTPTSYELLVLFGVAALATGGHYTMTLAFRAAPLAITQPVSFLQLVWAVALGLVVFGEPFDPWVILGGMVIVGAVSFISWREAVLKRRAVTPAVTETKV</sequence>
<comment type="similarity">
    <text evidence="2">Belongs to the drug/metabolite transporter (DMT) superfamily. 10 TMS drug/metabolite exporter (DME) (TC 2.A.7.3) family.</text>
</comment>
<dbReference type="Gene3D" id="1.10.3730.20">
    <property type="match status" value="1"/>
</dbReference>
<evidence type="ECO:0000259" key="7">
    <source>
        <dbReference type="Pfam" id="PF00892"/>
    </source>
</evidence>
<dbReference type="EMBL" id="CP146069">
    <property type="protein sequence ID" value="WWR47963.1"/>
    <property type="molecule type" value="Genomic_DNA"/>
</dbReference>
<name>A0ABZ2HKZ6_9RHOB</name>
<dbReference type="PANTHER" id="PTHR22911:SF6">
    <property type="entry name" value="SOLUTE CARRIER FAMILY 35 MEMBER G1"/>
    <property type="match status" value="1"/>
</dbReference>
<keyword evidence="4 6" id="KW-1133">Transmembrane helix</keyword>
<keyword evidence="5 6" id="KW-0472">Membrane</keyword>
<organism evidence="8 9">
    <name type="scientific">Roseovarius phycicola</name>
    <dbReference type="NCBI Taxonomy" id="3080976"/>
    <lineage>
        <taxon>Bacteria</taxon>
        <taxon>Pseudomonadati</taxon>
        <taxon>Pseudomonadota</taxon>
        <taxon>Alphaproteobacteria</taxon>
        <taxon>Rhodobacterales</taxon>
        <taxon>Roseobacteraceae</taxon>
        <taxon>Roseovarius</taxon>
    </lineage>
</organism>
<feature type="transmembrane region" description="Helical" evidence="6">
    <location>
        <begin position="44"/>
        <end position="64"/>
    </location>
</feature>
<dbReference type="Proteomes" id="UP001364156">
    <property type="component" value="Chromosome"/>
</dbReference>
<reference evidence="8 9" key="1">
    <citation type="submission" date="2023-10" db="EMBL/GenBank/DDBJ databases">
        <title>Roseovarius strain S88 nov., isolated from a marine algae.</title>
        <authorList>
            <person name="Lee M.W."/>
            <person name="Lee J.K."/>
            <person name="Kim J.M."/>
            <person name="Choi D.G."/>
            <person name="Baek J.H."/>
            <person name="Bayburt H."/>
            <person name="Jung J.J."/>
            <person name="Han D.M."/>
            <person name="Jeon C.O."/>
        </authorList>
    </citation>
    <scope>NUCLEOTIDE SEQUENCE [LARGE SCALE GENOMIC DNA]</scope>
    <source>
        <strain evidence="8 9">S88</strain>
    </source>
</reference>
<feature type="transmembrane region" description="Helical" evidence="6">
    <location>
        <begin position="265"/>
        <end position="282"/>
    </location>
</feature>
<feature type="transmembrane region" description="Helical" evidence="6">
    <location>
        <begin position="127"/>
        <end position="146"/>
    </location>
</feature>
<evidence type="ECO:0000256" key="6">
    <source>
        <dbReference type="SAM" id="Phobius"/>
    </source>
</evidence>
<feature type="transmembrane region" description="Helical" evidence="6">
    <location>
        <begin position="102"/>
        <end position="120"/>
    </location>
</feature>
<dbReference type="InterPro" id="IPR000620">
    <property type="entry name" value="EamA_dom"/>
</dbReference>
<feature type="domain" description="EamA" evidence="7">
    <location>
        <begin position="151"/>
        <end position="281"/>
    </location>
</feature>
<feature type="transmembrane region" description="Helical" evidence="6">
    <location>
        <begin position="71"/>
        <end position="90"/>
    </location>
</feature>
<evidence type="ECO:0000256" key="2">
    <source>
        <dbReference type="ARBA" id="ARBA00009853"/>
    </source>
</evidence>
<comment type="subcellular location">
    <subcellularLocation>
        <location evidence="1">Membrane</location>
        <topology evidence="1">Multi-pass membrane protein</topology>
    </subcellularLocation>
</comment>
<evidence type="ECO:0000256" key="5">
    <source>
        <dbReference type="ARBA" id="ARBA00023136"/>
    </source>
</evidence>
<evidence type="ECO:0000256" key="3">
    <source>
        <dbReference type="ARBA" id="ARBA00022692"/>
    </source>
</evidence>
<dbReference type="InterPro" id="IPR037185">
    <property type="entry name" value="EmrE-like"/>
</dbReference>
<keyword evidence="9" id="KW-1185">Reference proteome</keyword>
<gene>
    <name evidence="8" type="ORF">RZ517_07285</name>
</gene>
<accession>A0ABZ2HKZ6</accession>
<dbReference type="Pfam" id="PF00892">
    <property type="entry name" value="EamA"/>
    <property type="match status" value="2"/>
</dbReference>
<dbReference type="RefSeq" id="WP_338550790.1">
    <property type="nucleotide sequence ID" value="NZ_CP146069.1"/>
</dbReference>
<feature type="transmembrane region" description="Helical" evidence="6">
    <location>
        <begin position="210"/>
        <end position="230"/>
    </location>
</feature>
<dbReference type="PANTHER" id="PTHR22911">
    <property type="entry name" value="ACYL-MALONYL CONDENSING ENZYME-RELATED"/>
    <property type="match status" value="1"/>
</dbReference>
<evidence type="ECO:0000256" key="4">
    <source>
        <dbReference type="ARBA" id="ARBA00022989"/>
    </source>
</evidence>
<feature type="transmembrane region" description="Helical" evidence="6">
    <location>
        <begin position="12"/>
        <end position="32"/>
    </location>
</feature>
<proteinExistence type="inferred from homology"/>
<feature type="transmembrane region" description="Helical" evidence="6">
    <location>
        <begin position="182"/>
        <end position="204"/>
    </location>
</feature>
<evidence type="ECO:0000313" key="8">
    <source>
        <dbReference type="EMBL" id="WWR47963.1"/>
    </source>
</evidence>
<dbReference type="SUPFAM" id="SSF103481">
    <property type="entry name" value="Multidrug resistance efflux transporter EmrE"/>
    <property type="match status" value="2"/>
</dbReference>
<evidence type="ECO:0000256" key="1">
    <source>
        <dbReference type="ARBA" id="ARBA00004141"/>
    </source>
</evidence>
<feature type="transmembrane region" description="Helical" evidence="6">
    <location>
        <begin position="152"/>
        <end position="170"/>
    </location>
</feature>
<feature type="domain" description="EamA" evidence="7">
    <location>
        <begin position="11"/>
        <end position="142"/>
    </location>
</feature>